<dbReference type="CDD" id="cd01949">
    <property type="entry name" value="GGDEF"/>
    <property type="match status" value="1"/>
</dbReference>
<dbReference type="InterPro" id="IPR043128">
    <property type="entry name" value="Rev_trsase/Diguanyl_cyclase"/>
</dbReference>
<reference evidence="2 3" key="1">
    <citation type="submission" date="2021-03" db="EMBL/GenBank/DDBJ databases">
        <title>Genomic Encyclopedia of Type Strains, Phase IV (KMG-IV): sequencing the most valuable type-strain genomes for metagenomic binning, comparative biology and taxonomic classification.</title>
        <authorList>
            <person name="Goeker M."/>
        </authorList>
    </citation>
    <scope>NUCLEOTIDE SEQUENCE [LARGE SCALE GENOMIC DNA]</scope>
    <source>
        <strain evidence="2 3">DSM 24004</strain>
    </source>
</reference>
<dbReference type="EMBL" id="JAGGKS010000001">
    <property type="protein sequence ID" value="MBP1924639.1"/>
    <property type="molecule type" value="Genomic_DNA"/>
</dbReference>
<dbReference type="PANTHER" id="PTHR45138">
    <property type="entry name" value="REGULATORY COMPONENTS OF SENSORY TRANSDUCTION SYSTEM"/>
    <property type="match status" value="1"/>
</dbReference>
<protein>
    <submittedName>
        <fullName evidence="2">Diguanylate cyclase (GGDEF)-like protein</fullName>
    </submittedName>
</protein>
<dbReference type="SUPFAM" id="SSF55073">
    <property type="entry name" value="Nucleotide cyclase"/>
    <property type="match status" value="1"/>
</dbReference>
<dbReference type="InterPro" id="IPR011990">
    <property type="entry name" value="TPR-like_helical_dom_sf"/>
</dbReference>
<dbReference type="InterPro" id="IPR000160">
    <property type="entry name" value="GGDEF_dom"/>
</dbReference>
<dbReference type="PROSITE" id="PS50887">
    <property type="entry name" value="GGDEF"/>
    <property type="match status" value="1"/>
</dbReference>
<proteinExistence type="predicted"/>
<dbReference type="SMART" id="SM00267">
    <property type="entry name" value="GGDEF"/>
    <property type="match status" value="1"/>
</dbReference>
<name>A0ABS4GAE5_9FIRM</name>
<dbReference type="SMART" id="SM00065">
    <property type="entry name" value="GAF"/>
    <property type="match status" value="1"/>
</dbReference>
<dbReference type="Gene3D" id="3.30.70.270">
    <property type="match status" value="1"/>
</dbReference>
<dbReference type="InterPro" id="IPR019734">
    <property type="entry name" value="TPR_rpt"/>
</dbReference>
<organism evidence="2 3">
    <name type="scientific">Sedimentibacter acidaminivorans</name>
    <dbReference type="NCBI Taxonomy" id="913099"/>
    <lineage>
        <taxon>Bacteria</taxon>
        <taxon>Bacillati</taxon>
        <taxon>Bacillota</taxon>
        <taxon>Tissierellia</taxon>
        <taxon>Sedimentibacter</taxon>
    </lineage>
</organism>
<dbReference type="PANTHER" id="PTHR45138:SF9">
    <property type="entry name" value="DIGUANYLATE CYCLASE DGCM-RELATED"/>
    <property type="match status" value="1"/>
</dbReference>
<dbReference type="NCBIfam" id="TIGR00254">
    <property type="entry name" value="GGDEF"/>
    <property type="match status" value="1"/>
</dbReference>
<keyword evidence="3" id="KW-1185">Reference proteome</keyword>
<feature type="domain" description="GGDEF" evidence="1">
    <location>
        <begin position="561"/>
        <end position="695"/>
    </location>
</feature>
<dbReference type="SMART" id="SM00028">
    <property type="entry name" value="TPR"/>
    <property type="match status" value="4"/>
</dbReference>
<accession>A0ABS4GAE5</accession>
<dbReference type="Pfam" id="PF00990">
    <property type="entry name" value="GGDEF"/>
    <property type="match status" value="1"/>
</dbReference>
<dbReference type="Gene3D" id="1.25.40.10">
    <property type="entry name" value="Tetratricopeptide repeat domain"/>
    <property type="match status" value="2"/>
</dbReference>
<dbReference type="SUPFAM" id="SSF55781">
    <property type="entry name" value="GAF domain-like"/>
    <property type="match status" value="1"/>
</dbReference>
<dbReference type="SUPFAM" id="SSF48452">
    <property type="entry name" value="TPR-like"/>
    <property type="match status" value="1"/>
</dbReference>
<evidence type="ECO:0000313" key="3">
    <source>
        <dbReference type="Proteomes" id="UP001519342"/>
    </source>
</evidence>
<gene>
    <name evidence="2" type="ORF">J2Z76_000492</name>
</gene>
<comment type="caution">
    <text evidence="2">The sequence shown here is derived from an EMBL/GenBank/DDBJ whole genome shotgun (WGS) entry which is preliminary data.</text>
</comment>
<evidence type="ECO:0000313" key="2">
    <source>
        <dbReference type="EMBL" id="MBP1924639.1"/>
    </source>
</evidence>
<dbReference type="InterPro" id="IPR029016">
    <property type="entry name" value="GAF-like_dom_sf"/>
</dbReference>
<evidence type="ECO:0000259" key="1">
    <source>
        <dbReference type="PROSITE" id="PS50887"/>
    </source>
</evidence>
<sequence>MNSKFKYENELNKLIECEENFAFFINLAKESVRTAPEAFKEVFDNVLEFAKANNLNISKGWSYYYLGWYFFDLSKYDEAIENFLLSHDVFDTHECKKGVIYSCNGLTNIYCQIGQFMLANEWGLKGIYLAEEIGEKEELVILLINIGINYIQMKDYYKSKEILNSIKMLNHELTKRQIVACKLCLAEIEINIGNPAIALVYLDEVSKMDDELTVDTSDAFKLKGMAYVKINEYEMAKKEFVKSYDFSNLQGYTYEKCCALIEWAKLSYLIKRQHEAINVLKEVADIAKSSKFIIILKDTFHLLYEMYKELGNHKKSLRYLEEYISIDDQIYDYEQNQLMAKMNINHTKREANLYKLLYDKTELLSSIGQKIISNLDLNSIINIINKEIYKLIKTDIFGIAVYDTTMEEVAFNFVRGNSDLIETIPFNINDESSFGAYCLKNKADIIIGDVEQEYSKYVSSDYVNHNDSKFEKSRIYTTLIIKGRVVGVMTAQSYMENTYDTNDLNTLKIIANYSAIAIDNAMSYKKIEDIATYDNMTGFLTRFEIIRLGEIIYEKHRNKHNSFCVIMIDIDNFKSINDSYGHVYGDRALNKVTSSISQCIRTTDYIGRYGGDEFLLICPGADQKEAIEVAERIRNTICNNSYVIDDEVTVNITLSLGVYEFGKNDMSFIDGVKMADKYLYNAKKGSKNKVVSKLKSKHTKN</sequence>
<dbReference type="Pfam" id="PF13185">
    <property type="entry name" value="GAF_2"/>
    <property type="match status" value="1"/>
</dbReference>
<dbReference type="InterPro" id="IPR003018">
    <property type="entry name" value="GAF"/>
</dbReference>
<dbReference type="RefSeq" id="WP_209510388.1">
    <property type="nucleotide sequence ID" value="NZ_JAGGKS010000001.1"/>
</dbReference>
<dbReference type="Gene3D" id="3.30.450.40">
    <property type="match status" value="1"/>
</dbReference>
<dbReference type="InterPro" id="IPR029787">
    <property type="entry name" value="Nucleotide_cyclase"/>
</dbReference>
<dbReference type="InterPro" id="IPR050469">
    <property type="entry name" value="Diguanylate_Cyclase"/>
</dbReference>
<dbReference type="Proteomes" id="UP001519342">
    <property type="component" value="Unassembled WGS sequence"/>
</dbReference>